<name>A0A937FY47_9BACT</name>
<reference evidence="1" key="1">
    <citation type="submission" date="2021-01" db="EMBL/GenBank/DDBJ databases">
        <title>Fulvivirga kasyanovii gen. nov., sp nov., a novel member of the phylum Bacteroidetes isolated from seawater in a mussel farm.</title>
        <authorList>
            <person name="Zhao L.-H."/>
            <person name="Wang Z.-J."/>
        </authorList>
    </citation>
    <scope>NUCLEOTIDE SEQUENCE</scope>
    <source>
        <strain evidence="1">29W222</strain>
    </source>
</reference>
<sequence>MTIRRLRSMMVGAVILGITWSCQKDEAIKPQEEQPNYLTASDMAGMTRLGKKLENPYAIENMRKALENLKASSPDGRINSEDVEITTTHLYIRFKPKTEDELSILQKDSTLILYSYPLDYEIDQPGDFYHDPEVPVDQPTYQYCAVEADKKLPDGVKYELLAELYIPDEDSDEADESHGRFASAEWVETLVDEALRITGNLEEEVMDNVYAKKSKWRPAGRIRVWDGVVGRFVPVVGAEVRARRWFTTHVGWTNNNGFYSAPGRFRRSANYSLRWEKYHFSIRTGTFGQATYNGPKRRGNWNKDFGSAGSTVVSDRHQYYALIFQAARDYYYGNRFGLSSPPRNSDLKPQVKIAADIKQRQTEKDSHAAMYARTGGALPSIYVRRWNRRSDRVYATTAHELAHAAHWDMDRGAFKLLVLGAYGAKIESSEAVIESWASGVEWQFAQERYRNLLGVVGYEYGTETTDGGNYQELEINEDRVYTSIVVDMIDSENQRFSRNHNGNIAFPNDRVSGYTILQLERGLKGARSWIEWQSNIRNLHNNKTEQFLNELFTNWY</sequence>
<dbReference type="RefSeq" id="WP_202856193.1">
    <property type="nucleotide sequence ID" value="NZ_JAEUGD010000031.1"/>
</dbReference>
<gene>
    <name evidence="1" type="ORF">JMN32_10095</name>
</gene>
<keyword evidence="2" id="KW-1185">Reference proteome</keyword>
<accession>A0A937FY47</accession>
<evidence type="ECO:0000313" key="1">
    <source>
        <dbReference type="EMBL" id="MBL6446663.1"/>
    </source>
</evidence>
<dbReference type="Proteomes" id="UP000614216">
    <property type="component" value="Unassembled WGS sequence"/>
</dbReference>
<protein>
    <submittedName>
        <fullName evidence="1">Uncharacterized protein</fullName>
    </submittedName>
</protein>
<evidence type="ECO:0000313" key="2">
    <source>
        <dbReference type="Proteomes" id="UP000614216"/>
    </source>
</evidence>
<dbReference type="EMBL" id="JAEUGD010000031">
    <property type="protein sequence ID" value="MBL6446663.1"/>
    <property type="molecule type" value="Genomic_DNA"/>
</dbReference>
<organism evidence="1 2">
    <name type="scientific">Fulvivirga marina</name>
    <dbReference type="NCBI Taxonomy" id="2494733"/>
    <lineage>
        <taxon>Bacteria</taxon>
        <taxon>Pseudomonadati</taxon>
        <taxon>Bacteroidota</taxon>
        <taxon>Cytophagia</taxon>
        <taxon>Cytophagales</taxon>
        <taxon>Fulvivirgaceae</taxon>
        <taxon>Fulvivirga</taxon>
    </lineage>
</organism>
<comment type="caution">
    <text evidence="1">The sequence shown here is derived from an EMBL/GenBank/DDBJ whole genome shotgun (WGS) entry which is preliminary data.</text>
</comment>
<proteinExistence type="predicted"/>
<dbReference type="AlphaFoldDB" id="A0A937FY47"/>